<keyword evidence="6" id="KW-1185">Reference proteome</keyword>
<proteinExistence type="predicted"/>
<evidence type="ECO:0000256" key="3">
    <source>
        <dbReference type="SAM" id="MobiDB-lite"/>
    </source>
</evidence>
<dbReference type="PROSITE" id="PS50110">
    <property type="entry name" value="RESPONSE_REGULATORY"/>
    <property type="match status" value="1"/>
</dbReference>
<dbReference type="EMBL" id="JBHUGZ010000029">
    <property type="protein sequence ID" value="MFD1987407.1"/>
    <property type="molecule type" value="Genomic_DNA"/>
</dbReference>
<feature type="region of interest" description="Disordered" evidence="3">
    <location>
        <begin position="1"/>
        <end position="22"/>
    </location>
</feature>
<protein>
    <submittedName>
        <fullName evidence="5">Response regulator transcription factor</fullName>
    </submittedName>
</protein>
<dbReference type="Pfam" id="PF00072">
    <property type="entry name" value="Response_reg"/>
    <property type="match status" value="1"/>
</dbReference>
<gene>
    <name evidence="5" type="ORF">ACFSOZ_33850</name>
</gene>
<accession>A0ABW4UIT0</accession>
<reference evidence="6" key="1">
    <citation type="journal article" date="2019" name="Int. J. Syst. Evol. Microbiol.">
        <title>The Global Catalogue of Microorganisms (GCM) 10K type strain sequencing project: providing services to taxonomists for standard genome sequencing and annotation.</title>
        <authorList>
            <consortium name="The Broad Institute Genomics Platform"/>
            <consortium name="The Broad Institute Genome Sequencing Center for Infectious Disease"/>
            <person name="Wu L."/>
            <person name="Ma J."/>
        </authorList>
    </citation>
    <scope>NUCLEOTIDE SEQUENCE [LARGE SCALE GENOMIC DNA]</scope>
    <source>
        <strain evidence="6">CGMCC 1.16225</strain>
    </source>
</reference>
<evidence type="ECO:0000256" key="2">
    <source>
        <dbReference type="PROSITE-ProRule" id="PRU00169"/>
    </source>
</evidence>
<feature type="modified residue" description="4-aspartylphosphate" evidence="2">
    <location>
        <position position="76"/>
    </location>
</feature>
<evidence type="ECO:0000256" key="1">
    <source>
        <dbReference type="ARBA" id="ARBA00023125"/>
    </source>
</evidence>
<dbReference type="SUPFAM" id="SSF52172">
    <property type="entry name" value="CheY-like"/>
    <property type="match status" value="1"/>
</dbReference>
<dbReference type="InterPro" id="IPR039420">
    <property type="entry name" value="WalR-like"/>
</dbReference>
<evidence type="ECO:0000313" key="5">
    <source>
        <dbReference type="EMBL" id="MFD1987407.1"/>
    </source>
</evidence>
<dbReference type="CDD" id="cd17535">
    <property type="entry name" value="REC_NarL-like"/>
    <property type="match status" value="1"/>
</dbReference>
<comment type="caution">
    <text evidence="5">The sequence shown here is derived from an EMBL/GenBank/DDBJ whole genome shotgun (WGS) entry which is preliminary data.</text>
</comment>
<evidence type="ECO:0000259" key="4">
    <source>
        <dbReference type="PROSITE" id="PS50110"/>
    </source>
</evidence>
<name>A0ABW4UIT0_9HYPH</name>
<dbReference type="InterPro" id="IPR011006">
    <property type="entry name" value="CheY-like_superfamily"/>
</dbReference>
<keyword evidence="2" id="KW-0597">Phosphoprotein</keyword>
<dbReference type="PANTHER" id="PTHR43214">
    <property type="entry name" value="TWO-COMPONENT RESPONSE REGULATOR"/>
    <property type="match status" value="1"/>
</dbReference>
<dbReference type="SMART" id="SM00448">
    <property type="entry name" value="REC"/>
    <property type="match status" value="1"/>
</dbReference>
<sequence>MRQRGCARSIQPTAPDPYSSRGTHVARKRLLLAEDHTEMAEHLRSLLGDYDVDIVLDGQGLIAAVNANMPDMIISDIAMPGISGLVAARDILAMHPNLRIIFVSVRDEPAIIRKAIDEGAAGYVVKSDAGDELVDAVQAVLGGGHYVSSSARAALKGGP</sequence>
<dbReference type="InterPro" id="IPR001789">
    <property type="entry name" value="Sig_transdc_resp-reg_receiver"/>
</dbReference>
<dbReference type="RefSeq" id="WP_379105397.1">
    <property type="nucleotide sequence ID" value="NZ_JBHUGZ010000029.1"/>
</dbReference>
<dbReference type="Gene3D" id="3.40.50.2300">
    <property type="match status" value="1"/>
</dbReference>
<evidence type="ECO:0000313" key="6">
    <source>
        <dbReference type="Proteomes" id="UP001597405"/>
    </source>
</evidence>
<keyword evidence="1" id="KW-0238">DNA-binding</keyword>
<dbReference type="PANTHER" id="PTHR43214:SF43">
    <property type="entry name" value="TWO-COMPONENT RESPONSE REGULATOR"/>
    <property type="match status" value="1"/>
</dbReference>
<dbReference type="Proteomes" id="UP001597405">
    <property type="component" value="Unassembled WGS sequence"/>
</dbReference>
<organism evidence="5 6">
    <name type="scientific">Mesorhizobium newzealandense</name>
    <dbReference type="NCBI Taxonomy" id="1300302"/>
    <lineage>
        <taxon>Bacteria</taxon>
        <taxon>Pseudomonadati</taxon>
        <taxon>Pseudomonadota</taxon>
        <taxon>Alphaproteobacteria</taxon>
        <taxon>Hyphomicrobiales</taxon>
        <taxon>Phyllobacteriaceae</taxon>
        <taxon>Mesorhizobium</taxon>
    </lineage>
</organism>
<dbReference type="InterPro" id="IPR058245">
    <property type="entry name" value="NreC/VraR/RcsB-like_REC"/>
</dbReference>
<feature type="domain" description="Response regulatory" evidence="4">
    <location>
        <begin position="29"/>
        <end position="141"/>
    </location>
</feature>